<gene>
    <name evidence="1" type="ORF">OQ497_09335</name>
</gene>
<dbReference type="EMBL" id="JAPIUZ010000004">
    <property type="protein sequence ID" value="MCX2564161.1"/>
    <property type="molecule type" value="Genomic_DNA"/>
</dbReference>
<reference evidence="1 2" key="1">
    <citation type="submission" date="2022-11" db="EMBL/GenBank/DDBJ databases">
        <title>Genome sequencing of Acetobacter type strain.</title>
        <authorList>
            <person name="Heo J."/>
            <person name="Lee D."/>
            <person name="Han B.-H."/>
            <person name="Hong S.-B."/>
            <person name="Kwon S.-W."/>
        </authorList>
    </citation>
    <scope>NUCLEOTIDE SEQUENCE [LARGE SCALE GENOMIC DNA]</scope>
    <source>
        <strain evidence="1 2">KACC 21253</strain>
    </source>
</reference>
<organism evidence="1 2">
    <name type="scientific">Acetobacter thailandicus</name>
    <dbReference type="NCBI Taxonomy" id="1502842"/>
    <lineage>
        <taxon>Bacteria</taxon>
        <taxon>Pseudomonadati</taxon>
        <taxon>Pseudomonadota</taxon>
        <taxon>Alphaproteobacteria</taxon>
        <taxon>Acetobacterales</taxon>
        <taxon>Acetobacteraceae</taxon>
        <taxon>Acetobacter</taxon>
    </lineage>
</organism>
<comment type="caution">
    <text evidence="1">The sequence shown here is derived from an EMBL/GenBank/DDBJ whole genome shotgun (WGS) entry which is preliminary data.</text>
</comment>
<dbReference type="RefSeq" id="WP_086554196.1">
    <property type="nucleotide sequence ID" value="NZ_JAERKX010000002.1"/>
</dbReference>
<evidence type="ECO:0000313" key="1">
    <source>
        <dbReference type="EMBL" id="MCX2564161.1"/>
    </source>
</evidence>
<evidence type="ECO:0000313" key="2">
    <source>
        <dbReference type="Proteomes" id="UP001301152"/>
    </source>
</evidence>
<dbReference type="Pfam" id="PF11011">
    <property type="entry name" value="DUF2849"/>
    <property type="match status" value="1"/>
</dbReference>
<sequence>MDRRNNRRDTEGSSVLTANNLLDGRIVWLAADGSWQPFLKQARVFDNTEIEQILPKYQGLAQQEGLVGIYGVQVTLTDAGPVPVTTREIIRADGPSTHPQFAPSAS</sequence>
<keyword evidence="2" id="KW-1185">Reference proteome</keyword>
<accession>A0ABT3QFY0</accession>
<proteinExistence type="predicted"/>
<name>A0ABT3QFY0_9PROT</name>
<protein>
    <submittedName>
        <fullName evidence="1">DUF2849 domain-containing protein</fullName>
    </submittedName>
</protein>
<dbReference type="InterPro" id="IPR021270">
    <property type="entry name" value="DUF2849"/>
</dbReference>
<dbReference type="Proteomes" id="UP001301152">
    <property type="component" value="Unassembled WGS sequence"/>
</dbReference>